<dbReference type="EMBL" id="JAENGY010001222">
    <property type="protein sequence ID" value="KAG6951218.1"/>
    <property type="molecule type" value="Genomic_DNA"/>
</dbReference>
<organism evidence="2 3">
    <name type="scientific">Phytophthora aleatoria</name>
    <dbReference type="NCBI Taxonomy" id="2496075"/>
    <lineage>
        <taxon>Eukaryota</taxon>
        <taxon>Sar</taxon>
        <taxon>Stramenopiles</taxon>
        <taxon>Oomycota</taxon>
        <taxon>Peronosporomycetes</taxon>
        <taxon>Peronosporales</taxon>
        <taxon>Peronosporaceae</taxon>
        <taxon>Phytophthora</taxon>
    </lineage>
</organism>
<feature type="region of interest" description="Disordered" evidence="1">
    <location>
        <begin position="170"/>
        <end position="199"/>
    </location>
</feature>
<feature type="region of interest" description="Disordered" evidence="1">
    <location>
        <begin position="49"/>
        <end position="116"/>
    </location>
</feature>
<evidence type="ECO:0000313" key="2">
    <source>
        <dbReference type="EMBL" id="KAG6951218.1"/>
    </source>
</evidence>
<evidence type="ECO:0000313" key="3">
    <source>
        <dbReference type="Proteomes" id="UP000709295"/>
    </source>
</evidence>
<sequence length="469" mass="51446">MQADRDAALSWRETFDELLVFEQDFDTAMQILMFQDEKVARLSLEDLQHTRSQRTRSRQEASIRDATPRQEPPPFPTSQTQEEPFTPSSTQSDGHSKQLSSGTKAGSAGGRAGSSADVLGVGRGVGRGDGAGTGLVASLFSTGSGKQVSISKAKLDAYERQMCDDASDVLAPSSARTDGHSKQLSSGTKAGSAGGRAGSSADVLGVGRGVGRGDGAGTGLVASLFSTGSGKQVSISKAKLDAYERQMCDDASDVLAPLFTLTEGSALKLGAEVKEREVEQGVESVVGYLANKSATLMRGSEFERIQQAKPEAHKTASKRMAMSKKRSDEYLRQRENGFNLSGVHQDRLPQYNALLDRNLRHHFESRPLQSHLNELGLIDQRGRIVDLDKQKSKLFIIDQEFKLAEEAERKKQREEEELRRRVQMKRHDALHDARQREKLQQLKEEKRIAREIIQASKGYSSASKLPKSR</sequence>
<protein>
    <submittedName>
        <fullName evidence="2">Uncharacterized protein</fullName>
    </submittedName>
</protein>
<feature type="compositionally biased region" description="Polar residues" evidence="1">
    <location>
        <begin position="77"/>
        <end position="99"/>
    </location>
</feature>
<name>A0A8J5ILK5_9STRA</name>
<feature type="compositionally biased region" description="Basic and acidic residues" evidence="1">
    <location>
        <begin position="57"/>
        <end position="68"/>
    </location>
</feature>
<feature type="region of interest" description="Disordered" evidence="1">
    <location>
        <begin position="408"/>
        <end position="437"/>
    </location>
</feature>
<proteinExistence type="predicted"/>
<dbReference type="AlphaFoldDB" id="A0A8J5ILK5"/>
<accession>A0A8J5ILK5</accession>
<evidence type="ECO:0000256" key="1">
    <source>
        <dbReference type="SAM" id="MobiDB-lite"/>
    </source>
</evidence>
<gene>
    <name evidence="2" type="ORF">JG688_00013827</name>
</gene>
<reference evidence="2" key="1">
    <citation type="submission" date="2021-01" db="EMBL/GenBank/DDBJ databases">
        <title>Phytophthora aleatoria, a newly-described species from Pinus radiata is distinct from Phytophthora cactorum isolates based on comparative genomics.</title>
        <authorList>
            <person name="Mcdougal R."/>
            <person name="Panda P."/>
            <person name="Williams N."/>
            <person name="Studholme D.J."/>
        </authorList>
    </citation>
    <scope>NUCLEOTIDE SEQUENCE</scope>
    <source>
        <strain evidence="2">NZFS 4037</strain>
    </source>
</reference>
<keyword evidence="3" id="KW-1185">Reference proteome</keyword>
<comment type="caution">
    <text evidence="2">The sequence shown here is derived from an EMBL/GenBank/DDBJ whole genome shotgun (WGS) entry which is preliminary data.</text>
</comment>
<dbReference type="Proteomes" id="UP000709295">
    <property type="component" value="Unassembled WGS sequence"/>
</dbReference>